<dbReference type="InterPro" id="IPR007362">
    <property type="entry name" value="DUF429"/>
</dbReference>
<sequence>MIVAGVDVAEERKGLDLVLIDVDRRILGSFGRLTVADVVSLLLREHRPDLVCVDSPSGWSRSGASRRAERELAAMGISAFATGADPGDHPFYRWMRVGFRLFRDLAASYPLFAGGALEGRAAEVYPHASAVLLAGRDRAEGETKVAFRRSILRSQGVDEVTLPNGDRVDAALAALTGVHALEGHWTCVGDPAEGVVLLPIGGGLRRGGGRHPQGQPGPVPGGSEQPFELRLGAPEGHQAHTFGYVDEQVHVALGALLPPGDTAEDRGLPSP</sequence>
<reference evidence="2 3" key="1">
    <citation type="submission" date="2019-11" db="EMBL/GenBank/DDBJ databases">
        <title>Acidiferrimicrobium australis gen. nov., sp. nov., an acidophilic and obligately heterotrophic, member of the Actinobacteria that catalyses dissimilatory oxido- reduction of iron isolated from metal-rich acidic water in Chile.</title>
        <authorList>
            <person name="Gonzalez D."/>
            <person name="Huber K."/>
            <person name="Hedrich S."/>
            <person name="Rojas-Villalobos C."/>
            <person name="Quatrini R."/>
            <person name="Dinamarca M.A."/>
            <person name="Schwarz A."/>
            <person name="Canales C."/>
            <person name="Nancucheo I."/>
        </authorList>
    </citation>
    <scope>NUCLEOTIDE SEQUENCE [LARGE SCALE GENOMIC DNA]</scope>
    <source>
        <strain evidence="2 3">USS-CCA1</strain>
    </source>
</reference>
<name>A0ABW9QR93_9ACTN</name>
<dbReference type="EMBL" id="WJHE01000234">
    <property type="protein sequence ID" value="MST32182.1"/>
    <property type="molecule type" value="Genomic_DNA"/>
</dbReference>
<organism evidence="2 3">
    <name type="scientific">Acidiferrimicrobium australe</name>
    <dbReference type="NCBI Taxonomy" id="2664430"/>
    <lineage>
        <taxon>Bacteria</taxon>
        <taxon>Bacillati</taxon>
        <taxon>Actinomycetota</taxon>
        <taxon>Acidimicrobiia</taxon>
        <taxon>Acidimicrobiales</taxon>
        <taxon>Acidimicrobiaceae</taxon>
        <taxon>Acidiferrimicrobium</taxon>
    </lineage>
</organism>
<keyword evidence="3" id="KW-1185">Reference proteome</keyword>
<protein>
    <submittedName>
        <fullName evidence="2">DUF429 domain-containing protein</fullName>
    </submittedName>
</protein>
<feature type="region of interest" description="Disordered" evidence="1">
    <location>
        <begin position="205"/>
        <end position="229"/>
    </location>
</feature>
<accession>A0ABW9QR93</accession>
<evidence type="ECO:0000313" key="2">
    <source>
        <dbReference type="EMBL" id="MST32182.1"/>
    </source>
</evidence>
<dbReference type="Pfam" id="PF04250">
    <property type="entry name" value="DUF429"/>
    <property type="match status" value="1"/>
</dbReference>
<dbReference type="Proteomes" id="UP000437736">
    <property type="component" value="Unassembled WGS sequence"/>
</dbReference>
<evidence type="ECO:0000256" key="1">
    <source>
        <dbReference type="SAM" id="MobiDB-lite"/>
    </source>
</evidence>
<proteinExistence type="predicted"/>
<gene>
    <name evidence="2" type="ORF">GHK86_05505</name>
</gene>
<feature type="compositionally biased region" description="Low complexity" evidence="1">
    <location>
        <begin position="212"/>
        <end position="226"/>
    </location>
</feature>
<comment type="caution">
    <text evidence="2">The sequence shown here is derived from an EMBL/GenBank/DDBJ whole genome shotgun (WGS) entry which is preliminary data.</text>
</comment>
<evidence type="ECO:0000313" key="3">
    <source>
        <dbReference type="Proteomes" id="UP000437736"/>
    </source>
</evidence>